<dbReference type="EMBL" id="MU128909">
    <property type="protein sequence ID" value="KAF9521083.1"/>
    <property type="molecule type" value="Genomic_DNA"/>
</dbReference>
<protein>
    <submittedName>
        <fullName evidence="1">Uncharacterized protein</fullName>
    </submittedName>
</protein>
<name>A0A9P6BB43_9AGAM</name>
<evidence type="ECO:0000313" key="1">
    <source>
        <dbReference type="EMBL" id="KAF9521083.1"/>
    </source>
</evidence>
<comment type="caution">
    <text evidence="1">The sequence shown here is derived from an EMBL/GenBank/DDBJ whole genome shotgun (WGS) entry which is preliminary data.</text>
</comment>
<evidence type="ECO:0000313" key="2">
    <source>
        <dbReference type="Proteomes" id="UP000886523"/>
    </source>
</evidence>
<gene>
    <name evidence="1" type="ORF">BS47DRAFT_9980</name>
</gene>
<reference evidence="1" key="1">
    <citation type="journal article" date="2020" name="Nat. Commun.">
        <title>Large-scale genome sequencing of mycorrhizal fungi provides insights into the early evolution of symbiotic traits.</title>
        <authorList>
            <person name="Miyauchi S."/>
            <person name="Kiss E."/>
            <person name="Kuo A."/>
            <person name="Drula E."/>
            <person name="Kohler A."/>
            <person name="Sanchez-Garcia M."/>
            <person name="Morin E."/>
            <person name="Andreopoulos B."/>
            <person name="Barry K.W."/>
            <person name="Bonito G."/>
            <person name="Buee M."/>
            <person name="Carver A."/>
            <person name="Chen C."/>
            <person name="Cichocki N."/>
            <person name="Clum A."/>
            <person name="Culley D."/>
            <person name="Crous P.W."/>
            <person name="Fauchery L."/>
            <person name="Girlanda M."/>
            <person name="Hayes R.D."/>
            <person name="Keri Z."/>
            <person name="LaButti K."/>
            <person name="Lipzen A."/>
            <person name="Lombard V."/>
            <person name="Magnuson J."/>
            <person name="Maillard F."/>
            <person name="Murat C."/>
            <person name="Nolan M."/>
            <person name="Ohm R.A."/>
            <person name="Pangilinan J."/>
            <person name="Pereira M.F."/>
            <person name="Perotto S."/>
            <person name="Peter M."/>
            <person name="Pfister S."/>
            <person name="Riley R."/>
            <person name="Sitrit Y."/>
            <person name="Stielow J.B."/>
            <person name="Szollosi G."/>
            <person name="Zifcakova L."/>
            <person name="Stursova M."/>
            <person name="Spatafora J.W."/>
            <person name="Tedersoo L."/>
            <person name="Vaario L.M."/>
            <person name="Yamada A."/>
            <person name="Yan M."/>
            <person name="Wang P."/>
            <person name="Xu J."/>
            <person name="Bruns T."/>
            <person name="Baldrian P."/>
            <person name="Vilgalys R."/>
            <person name="Dunand C."/>
            <person name="Henrissat B."/>
            <person name="Grigoriev I.V."/>
            <person name="Hibbett D."/>
            <person name="Nagy L.G."/>
            <person name="Martin F.M."/>
        </authorList>
    </citation>
    <scope>NUCLEOTIDE SEQUENCE</scope>
    <source>
        <strain evidence="1">UP504</strain>
    </source>
</reference>
<accession>A0A9P6BB43</accession>
<organism evidence="1 2">
    <name type="scientific">Hydnum rufescens UP504</name>
    <dbReference type="NCBI Taxonomy" id="1448309"/>
    <lineage>
        <taxon>Eukaryota</taxon>
        <taxon>Fungi</taxon>
        <taxon>Dikarya</taxon>
        <taxon>Basidiomycota</taxon>
        <taxon>Agaricomycotina</taxon>
        <taxon>Agaricomycetes</taxon>
        <taxon>Cantharellales</taxon>
        <taxon>Hydnaceae</taxon>
        <taxon>Hydnum</taxon>
    </lineage>
</organism>
<dbReference type="OrthoDB" id="2745718at2759"/>
<proteinExistence type="predicted"/>
<dbReference type="AlphaFoldDB" id="A0A9P6BB43"/>
<sequence>MTLRDGDATCVQLPSPIRGLPLRTWTLHGIDNRFFEIAFDPHSDLLVVMGAETDEPTNIVQTVLHLRTLSSNEPHPRATNATIPFSSYFSRIWRVRHRCPIHIMQHLVGFVFDFDGTARLAVWDWTAGCRVVSLELGRDYFTGTFAFISPTSFAVPRPLELEVYQFSTDGPEMPPILKKPSYILPRFIVILYLSTLGAATSSSDFIDRSPLAIPSEVWACGVSFHDDLPMTPFLGLDNAHDGRIVRLIAPSPNSGLPLSLVLLDLNQNRGRRRSRMAGNPQVPLPALTDVITYAEDSSKLLDASECIVTSRIVDSDVGNMRLLCTGENIIIEKSFILGHPQPSDIELVIKTVGAAPN</sequence>
<keyword evidence="2" id="KW-1185">Reference proteome</keyword>
<dbReference type="Proteomes" id="UP000886523">
    <property type="component" value="Unassembled WGS sequence"/>
</dbReference>